<feature type="signal peptide" evidence="1">
    <location>
        <begin position="1"/>
        <end position="21"/>
    </location>
</feature>
<protein>
    <submittedName>
        <fullName evidence="2">Uncharacterized protein</fullName>
    </submittedName>
</protein>
<feature type="chain" id="PRO_5018995201" evidence="1">
    <location>
        <begin position="22"/>
        <end position="89"/>
    </location>
</feature>
<dbReference type="Proteomes" id="UP000287033">
    <property type="component" value="Unassembled WGS sequence"/>
</dbReference>
<reference evidence="2 3" key="1">
    <citation type="journal article" date="2018" name="Nat. Ecol. Evol.">
        <title>Shark genomes provide insights into elasmobranch evolution and the origin of vertebrates.</title>
        <authorList>
            <person name="Hara Y"/>
            <person name="Yamaguchi K"/>
            <person name="Onimaru K"/>
            <person name="Kadota M"/>
            <person name="Koyanagi M"/>
            <person name="Keeley SD"/>
            <person name="Tatsumi K"/>
            <person name="Tanaka K"/>
            <person name="Motone F"/>
            <person name="Kageyama Y"/>
            <person name="Nozu R"/>
            <person name="Adachi N"/>
            <person name="Nishimura O"/>
            <person name="Nakagawa R"/>
            <person name="Tanegashima C"/>
            <person name="Kiyatake I"/>
            <person name="Matsumoto R"/>
            <person name="Murakumo K"/>
            <person name="Nishida K"/>
            <person name="Terakita A"/>
            <person name="Kuratani S"/>
            <person name="Sato K"/>
            <person name="Hyodo S Kuraku.S."/>
        </authorList>
    </citation>
    <scope>NUCLEOTIDE SEQUENCE [LARGE SCALE GENOMIC DNA]</scope>
</reference>
<keyword evidence="3" id="KW-1185">Reference proteome</keyword>
<sequence length="89" mass="9880">MRTLPVLCCVVLMVLCMSSLGETYVKKLKGGDILCCKKKLINCLHCPTATARKARAPRALIKGCARCLKVESRKSRKRHWSPIMPLPGV</sequence>
<evidence type="ECO:0000313" key="3">
    <source>
        <dbReference type="Proteomes" id="UP000287033"/>
    </source>
</evidence>
<proteinExistence type="predicted"/>
<name>A0A401SPC4_CHIPU</name>
<gene>
    <name evidence="2" type="ORF">chiPu_0010689</name>
</gene>
<organism evidence="2 3">
    <name type="scientific">Chiloscyllium punctatum</name>
    <name type="common">Brownbanded bambooshark</name>
    <name type="synonym">Hemiscyllium punctatum</name>
    <dbReference type="NCBI Taxonomy" id="137246"/>
    <lineage>
        <taxon>Eukaryota</taxon>
        <taxon>Metazoa</taxon>
        <taxon>Chordata</taxon>
        <taxon>Craniata</taxon>
        <taxon>Vertebrata</taxon>
        <taxon>Chondrichthyes</taxon>
        <taxon>Elasmobranchii</taxon>
        <taxon>Galeomorphii</taxon>
        <taxon>Galeoidea</taxon>
        <taxon>Orectolobiformes</taxon>
        <taxon>Hemiscylliidae</taxon>
        <taxon>Chiloscyllium</taxon>
    </lineage>
</organism>
<dbReference type="AlphaFoldDB" id="A0A401SPC4"/>
<evidence type="ECO:0000256" key="1">
    <source>
        <dbReference type="SAM" id="SignalP"/>
    </source>
</evidence>
<comment type="caution">
    <text evidence="2">The sequence shown here is derived from an EMBL/GenBank/DDBJ whole genome shotgun (WGS) entry which is preliminary data.</text>
</comment>
<accession>A0A401SPC4</accession>
<evidence type="ECO:0000313" key="2">
    <source>
        <dbReference type="EMBL" id="GCC32228.1"/>
    </source>
</evidence>
<dbReference type="EMBL" id="BEZZ01000420">
    <property type="protein sequence ID" value="GCC32228.1"/>
    <property type="molecule type" value="Genomic_DNA"/>
</dbReference>
<keyword evidence="1" id="KW-0732">Signal</keyword>